<reference evidence="1" key="1">
    <citation type="submission" date="2021-03" db="EMBL/GenBank/DDBJ databases">
        <title>Evolutionary priming and transition to the ectomycorrhizal habit in an iconic lineage of mushroom-forming fungi: is preadaptation a requirement?</title>
        <authorList>
            <consortium name="DOE Joint Genome Institute"/>
            <person name="Looney B.P."/>
            <person name="Miyauchi S."/>
            <person name="Morin E."/>
            <person name="Drula E."/>
            <person name="Courty P.E."/>
            <person name="Chicoki N."/>
            <person name="Fauchery L."/>
            <person name="Kohler A."/>
            <person name="Kuo A."/>
            <person name="LaButti K."/>
            <person name="Pangilinan J."/>
            <person name="Lipzen A."/>
            <person name="Riley R."/>
            <person name="Andreopoulos W."/>
            <person name="He G."/>
            <person name="Johnson J."/>
            <person name="Barry K.W."/>
            <person name="Grigoriev I.V."/>
            <person name="Nagy L."/>
            <person name="Hibbett D."/>
            <person name="Henrissat B."/>
            <person name="Matheny P.B."/>
            <person name="Labbe J."/>
            <person name="Martin A.F."/>
        </authorList>
    </citation>
    <scope>NUCLEOTIDE SEQUENCE</scope>
    <source>
        <strain evidence="1">BPL698</strain>
    </source>
</reference>
<dbReference type="Proteomes" id="UP001207468">
    <property type="component" value="Unassembled WGS sequence"/>
</dbReference>
<comment type="caution">
    <text evidence="1">The sequence shown here is derived from an EMBL/GenBank/DDBJ whole genome shotgun (WGS) entry which is preliminary data.</text>
</comment>
<protein>
    <submittedName>
        <fullName evidence="1">Uncharacterized protein</fullName>
    </submittedName>
</protein>
<sequence length="121" mass="13733">MKALNDGICLWLLRPYQGSCTSRCFQFFVGLGDFVLDINTAVGRIYGRRYKDRGPNGVSKSVSPNMSQGQIHLAMEETGKRMRLDEVAIRWLIDNMSEEAEMEIFAMAIPGSFNTEWGILY</sequence>
<evidence type="ECO:0000313" key="2">
    <source>
        <dbReference type="Proteomes" id="UP001207468"/>
    </source>
</evidence>
<accession>A0ACC0U4V3</accession>
<keyword evidence="2" id="KW-1185">Reference proteome</keyword>
<gene>
    <name evidence="1" type="ORF">F5148DRAFT_1150355</name>
</gene>
<evidence type="ECO:0000313" key="1">
    <source>
        <dbReference type="EMBL" id="KAI9463044.1"/>
    </source>
</evidence>
<proteinExistence type="predicted"/>
<dbReference type="EMBL" id="JAGFNK010000161">
    <property type="protein sequence ID" value="KAI9463044.1"/>
    <property type="molecule type" value="Genomic_DNA"/>
</dbReference>
<organism evidence="1 2">
    <name type="scientific">Russula earlei</name>
    <dbReference type="NCBI Taxonomy" id="71964"/>
    <lineage>
        <taxon>Eukaryota</taxon>
        <taxon>Fungi</taxon>
        <taxon>Dikarya</taxon>
        <taxon>Basidiomycota</taxon>
        <taxon>Agaricomycotina</taxon>
        <taxon>Agaricomycetes</taxon>
        <taxon>Russulales</taxon>
        <taxon>Russulaceae</taxon>
        <taxon>Russula</taxon>
    </lineage>
</organism>
<name>A0ACC0U4V3_9AGAM</name>